<dbReference type="AlphaFoldDB" id="A0A9J7BTE3"/>
<dbReference type="EMBL" id="CP093313">
    <property type="protein sequence ID" value="UWZ84174.1"/>
    <property type="molecule type" value="Genomic_DNA"/>
</dbReference>
<evidence type="ECO:0000259" key="1">
    <source>
        <dbReference type="PROSITE" id="PS50995"/>
    </source>
</evidence>
<dbReference type="InterPro" id="IPR000835">
    <property type="entry name" value="HTH_MarR-typ"/>
</dbReference>
<organism evidence="2 3">
    <name type="scientific">Occallatibacter riparius</name>
    <dbReference type="NCBI Taxonomy" id="1002689"/>
    <lineage>
        <taxon>Bacteria</taxon>
        <taxon>Pseudomonadati</taxon>
        <taxon>Acidobacteriota</taxon>
        <taxon>Terriglobia</taxon>
        <taxon>Terriglobales</taxon>
        <taxon>Acidobacteriaceae</taxon>
        <taxon>Occallatibacter</taxon>
    </lineage>
</organism>
<evidence type="ECO:0000313" key="3">
    <source>
        <dbReference type="Proteomes" id="UP001059380"/>
    </source>
</evidence>
<dbReference type="InterPro" id="IPR039422">
    <property type="entry name" value="MarR/SlyA-like"/>
</dbReference>
<dbReference type="PANTHER" id="PTHR33164:SF57">
    <property type="entry name" value="MARR-FAMILY TRANSCRIPTIONAL REGULATOR"/>
    <property type="match status" value="1"/>
</dbReference>
<dbReference type="GO" id="GO:0003700">
    <property type="term" value="F:DNA-binding transcription factor activity"/>
    <property type="evidence" value="ECO:0007669"/>
    <property type="project" value="InterPro"/>
</dbReference>
<dbReference type="InterPro" id="IPR036390">
    <property type="entry name" value="WH_DNA-bd_sf"/>
</dbReference>
<dbReference type="SMART" id="SM00347">
    <property type="entry name" value="HTH_MARR"/>
    <property type="match status" value="1"/>
</dbReference>
<reference evidence="2" key="1">
    <citation type="submission" date="2021-04" db="EMBL/GenBank/DDBJ databases">
        <title>Phylogenetic analysis of Acidobacteriaceae.</title>
        <authorList>
            <person name="Qiu L."/>
            <person name="Zhang Q."/>
        </authorList>
    </citation>
    <scope>NUCLEOTIDE SEQUENCE</scope>
    <source>
        <strain evidence="2">DSM 25168</strain>
    </source>
</reference>
<gene>
    <name evidence="2" type="ORF">MOP44_26930</name>
</gene>
<dbReference type="KEGG" id="orp:MOP44_26930"/>
<dbReference type="PANTHER" id="PTHR33164">
    <property type="entry name" value="TRANSCRIPTIONAL REGULATOR, MARR FAMILY"/>
    <property type="match status" value="1"/>
</dbReference>
<accession>A0A9J7BTE3</accession>
<dbReference type="SUPFAM" id="SSF46785">
    <property type="entry name" value="Winged helix' DNA-binding domain"/>
    <property type="match status" value="1"/>
</dbReference>
<dbReference type="Proteomes" id="UP001059380">
    <property type="component" value="Chromosome"/>
</dbReference>
<dbReference type="Gene3D" id="1.10.10.10">
    <property type="entry name" value="Winged helix-like DNA-binding domain superfamily/Winged helix DNA-binding domain"/>
    <property type="match status" value="1"/>
</dbReference>
<evidence type="ECO:0000313" key="2">
    <source>
        <dbReference type="EMBL" id="UWZ84174.1"/>
    </source>
</evidence>
<protein>
    <submittedName>
        <fullName evidence="2">MarR family transcriptional regulator</fullName>
    </submittedName>
</protein>
<proteinExistence type="predicted"/>
<dbReference type="RefSeq" id="WP_260793678.1">
    <property type="nucleotide sequence ID" value="NZ_CP093313.1"/>
</dbReference>
<sequence length="157" mass="17189">MAGKRAKNGSEISAQAERMEKDLGAIRRALRRPLEAEVARGELTIPQSAVMQAVVQHDGISLKDLSREVSLAHSTVSGIVDRLEKRGMIERRTDAADGRVTRIHPTVIVRKFVREQIPALSRGPLQTALERAKAGEREGLVAAVARLRELLEEVGGQ</sequence>
<dbReference type="InterPro" id="IPR036388">
    <property type="entry name" value="WH-like_DNA-bd_sf"/>
</dbReference>
<feature type="domain" description="HTH marR-type" evidence="1">
    <location>
        <begin position="16"/>
        <end position="149"/>
    </location>
</feature>
<dbReference type="Pfam" id="PF01047">
    <property type="entry name" value="MarR"/>
    <property type="match status" value="1"/>
</dbReference>
<dbReference type="PROSITE" id="PS50995">
    <property type="entry name" value="HTH_MARR_2"/>
    <property type="match status" value="1"/>
</dbReference>
<name>A0A9J7BTE3_9BACT</name>
<dbReference type="GO" id="GO:0006950">
    <property type="term" value="P:response to stress"/>
    <property type="evidence" value="ECO:0007669"/>
    <property type="project" value="TreeGrafter"/>
</dbReference>
<keyword evidence="3" id="KW-1185">Reference proteome</keyword>